<feature type="compositionally biased region" description="Basic and acidic residues" evidence="1">
    <location>
        <begin position="25"/>
        <end position="40"/>
    </location>
</feature>
<evidence type="ECO:0000313" key="3">
    <source>
        <dbReference type="Proteomes" id="UP000003598"/>
    </source>
</evidence>
<keyword evidence="3" id="KW-1185">Reference proteome</keyword>
<dbReference type="EMBL" id="AFFY01000098">
    <property type="protein sequence ID" value="EHG98380.1"/>
    <property type="molecule type" value="Genomic_DNA"/>
</dbReference>
<comment type="caution">
    <text evidence="2">The sequence shown here is derived from an EMBL/GenBank/DDBJ whole genome shotgun (WGS) entry which is preliminary data.</text>
</comment>
<dbReference type="AlphaFoldDB" id="G5SWZ9"/>
<sequence length="381" mass="40768">MGRALLHEIREWPFAAVGTGGAMSHDQRKRSDMRGPRDVAARSGFASPFQHTVVSGAELVGVVALVGARTGVHEREHAAYQQRGLVVRHRIGTGQDGACLTLLRLAVATEIGVCGGKSVPDGRSLSYMATGERRAVGDMATGLQDEITGDDQVTHEGRGVRMAAYRAVFQPDGTFQTAARPDFHVADQAAAEYPCALAYLAAVAGLPCGVVRNQPAEVLRKQGIVAVHGLHVRFLCRQAVVNEDVPSSAFAHDMEFRAVSEGRRAGHGNGVRMEDDAARGDVVMGDIPVDVGYQAVVAHGGTVQRGMADTRMERDSARQRDGLLEIPDTVGAGKMHVRQMAKVDIRMDFNQLPVLGRAALLFQLSDFGGKQLSVCSVGMRL</sequence>
<proteinExistence type="predicted"/>
<organism evidence="2 3">
    <name type="scientific">Paraprevotella clara YIT 11840</name>
    <dbReference type="NCBI Taxonomy" id="762968"/>
    <lineage>
        <taxon>Bacteria</taxon>
        <taxon>Pseudomonadati</taxon>
        <taxon>Bacteroidota</taxon>
        <taxon>Bacteroidia</taxon>
        <taxon>Bacteroidales</taxon>
        <taxon>Prevotellaceae</taxon>
        <taxon>Paraprevotella</taxon>
    </lineage>
</organism>
<protein>
    <submittedName>
        <fullName evidence="2">Uncharacterized protein</fullName>
    </submittedName>
</protein>
<dbReference type="HOGENOM" id="CLU_061374_0_0_10"/>
<dbReference type="Proteomes" id="UP000003598">
    <property type="component" value="Unassembled WGS sequence"/>
</dbReference>
<gene>
    <name evidence="2" type="ORF">HMPREF9441_03927</name>
</gene>
<dbReference type="STRING" id="762968.HMPREF9441_03927"/>
<accession>G5SWZ9</accession>
<reference evidence="2 3" key="1">
    <citation type="submission" date="2011-03" db="EMBL/GenBank/DDBJ databases">
        <authorList>
            <person name="Weinstock G."/>
            <person name="Sodergren E."/>
            <person name="Clifton S."/>
            <person name="Fulton L."/>
            <person name="Fulton B."/>
            <person name="Courtney L."/>
            <person name="Fronick C."/>
            <person name="Harrison M."/>
            <person name="Strong C."/>
            <person name="Farmer C."/>
            <person name="Delahaunty K."/>
            <person name="Markovic C."/>
            <person name="Hall O."/>
            <person name="Minx P."/>
            <person name="Tomlinson C."/>
            <person name="Mitreva M."/>
            <person name="Hou S."/>
            <person name="Chen J."/>
            <person name="Wollam A."/>
            <person name="Pepin K.H."/>
            <person name="Johnson M."/>
            <person name="Bhonagiri V."/>
            <person name="Zhang X."/>
            <person name="Suruliraj S."/>
            <person name="Warren W."/>
            <person name="Chinwalla A."/>
            <person name="Mardis E.R."/>
            <person name="Wilson R.K."/>
        </authorList>
    </citation>
    <scope>NUCLEOTIDE SEQUENCE [LARGE SCALE GENOMIC DNA]</scope>
    <source>
        <strain evidence="2 3">YIT 11840</strain>
    </source>
</reference>
<evidence type="ECO:0000256" key="1">
    <source>
        <dbReference type="SAM" id="MobiDB-lite"/>
    </source>
</evidence>
<feature type="region of interest" description="Disordered" evidence="1">
    <location>
        <begin position="20"/>
        <end position="40"/>
    </location>
</feature>
<name>G5SWZ9_9BACT</name>
<evidence type="ECO:0000313" key="2">
    <source>
        <dbReference type="EMBL" id="EHG98380.1"/>
    </source>
</evidence>